<organism evidence="4 5">
    <name type="scientific">Linum trigynum</name>
    <dbReference type="NCBI Taxonomy" id="586398"/>
    <lineage>
        <taxon>Eukaryota</taxon>
        <taxon>Viridiplantae</taxon>
        <taxon>Streptophyta</taxon>
        <taxon>Embryophyta</taxon>
        <taxon>Tracheophyta</taxon>
        <taxon>Spermatophyta</taxon>
        <taxon>Magnoliopsida</taxon>
        <taxon>eudicotyledons</taxon>
        <taxon>Gunneridae</taxon>
        <taxon>Pentapetalae</taxon>
        <taxon>rosids</taxon>
        <taxon>fabids</taxon>
        <taxon>Malpighiales</taxon>
        <taxon>Linaceae</taxon>
        <taxon>Linum</taxon>
    </lineage>
</organism>
<keyword evidence="2" id="KW-0326">Glycosidase</keyword>
<dbReference type="PANTHER" id="PTHR23421">
    <property type="entry name" value="BETA-GALACTOSIDASE RELATED"/>
    <property type="match status" value="1"/>
</dbReference>
<dbReference type="PRINTS" id="PR00742">
    <property type="entry name" value="GLHYDRLASE35"/>
</dbReference>
<protein>
    <recommendedName>
        <fullName evidence="3">SUEL-type lectin domain-containing protein</fullName>
    </recommendedName>
</protein>
<dbReference type="InterPro" id="IPR000922">
    <property type="entry name" value="Lectin_gal-bd_dom"/>
</dbReference>
<accession>A0AAV2D9M5</accession>
<dbReference type="GO" id="GO:0005975">
    <property type="term" value="P:carbohydrate metabolic process"/>
    <property type="evidence" value="ECO:0007669"/>
    <property type="project" value="InterPro"/>
</dbReference>
<dbReference type="EMBL" id="OZ034815">
    <property type="protein sequence ID" value="CAL1370599.1"/>
    <property type="molecule type" value="Genomic_DNA"/>
</dbReference>
<dbReference type="InterPro" id="IPR001944">
    <property type="entry name" value="Glycoside_Hdrlase_35"/>
</dbReference>
<dbReference type="Pfam" id="PF21467">
    <property type="entry name" value="BetaGal_gal-bd"/>
    <property type="match status" value="1"/>
</dbReference>
<dbReference type="InterPro" id="IPR008979">
    <property type="entry name" value="Galactose-bd-like_sf"/>
</dbReference>
<evidence type="ECO:0000313" key="5">
    <source>
        <dbReference type="Proteomes" id="UP001497516"/>
    </source>
</evidence>
<evidence type="ECO:0000259" key="3">
    <source>
        <dbReference type="PROSITE" id="PS50228"/>
    </source>
</evidence>
<evidence type="ECO:0000313" key="4">
    <source>
        <dbReference type="EMBL" id="CAL1370599.1"/>
    </source>
</evidence>
<reference evidence="4 5" key="1">
    <citation type="submission" date="2024-04" db="EMBL/GenBank/DDBJ databases">
        <authorList>
            <person name="Fracassetti M."/>
        </authorList>
    </citation>
    <scope>NUCLEOTIDE SEQUENCE [LARGE SCALE GENOMIC DNA]</scope>
</reference>
<dbReference type="GO" id="GO:0004565">
    <property type="term" value="F:beta-galactosidase activity"/>
    <property type="evidence" value="ECO:0007669"/>
    <property type="project" value="UniProtKB-ARBA"/>
</dbReference>
<evidence type="ECO:0000256" key="2">
    <source>
        <dbReference type="ARBA" id="ARBA00023295"/>
    </source>
</evidence>
<evidence type="ECO:0000256" key="1">
    <source>
        <dbReference type="ARBA" id="ARBA00022801"/>
    </source>
</evidence>
<keyword evidence="1" id="KW-0378">Hydrolase</keyword>
<dbReference type="Proteomes" id="UP001497516">
    <property type="component" value="Chromosome 2"/>
</dbReference>
<keyword evidence="5" id="KW-1185">Reference proteome</keyword>
<dbReference type="Gene3D" id="2.60.120.260">
    <property type="entry name" value="Galactose-binding domain-like"/>
    <property type="match status" value="1"/>
</dbReference>
<gene>
    <name evidence="4" type="ORF">LTRI10_LOCUS12714</name>
</gene>
<feature type="domain" description="SUEL-type lectin" evidence="3">
    <location>
        <begin position="155"/>
        <end position="213"/>
    </location>
</feature>
<sequence>MLAHKWSYKVGLHGLIANNNRRHVTHWRKDNLVINRRMTWYEASFEAPLGSDPVVVDLKGMGKGVGWVNGHNVGRYWPSYLTPNDCCNNTCDYRGPNSSEKCNTNCGHPTQRWYHVPCSFLKDSGNSLVLFEEFGGNPSSISFQTVVVGSVFSHVEEKNTLELSCSEERPISAIEFASFGSPQGACGSTSIFTKGSCDSNKDVLSLIKKHYKK</sequence>
<dbReference type="AlphaFoldDB" id="A0AAV2D9M5"/>
<dbReference type="GO" id="GO:0030246">
    <property type="term" value="F:carbohydrate binding"/>
    <property type="evidence" value="ECO:0007669"/>
    <property type="project" value="InterPro"/>
</dbReference>
<proteinExistence type="predicted"/>
<dbReference type="SUPFAM" id="SSF49785">
    <property type="entry name" value="Galactose-binding domain-like"/>
    <property type="match status" value="1"/>
</dbReference>
<dbReference type="InterPro" id="IPR048913">
    <property type="entry name" value="BetaGal_gal-bd"/>
</dbReference>
<name>A0AAV2D9M5_9ROSI</name>
<dbReference type="PROSITE" id="PS50228">
    <property type="entry name" value="SUEL_LECTIN"/>
    <property type="match status" value="1"/>
</dbReference>